<comment type="similarity">
    <text evidence="2">Belongs to the glycosyltransferase 2 family.</text>
</comment>
<dbReference type="PANTHER" id="PTHR48090">
    <property type="entry name" value="UNDECAPRENYL-PHOSPHATE 4-DEOXY-4-FORMAMIDO-L-ARABINOSE TRANSFERASE-RELATED"/>
    <property type="match status" value="1"/>
</dbReference>
<keyword evidence="5" id="KW-0460">Magnesium</keyword>
<evidence type="ECO:0000313" key="11">
    <source>
        <dbReference type="EMBL" id="MFB9755651.1"/>
    </source>
</evidence>
<name>A0ABV5W5G5_9BACL</name>
<evidence type="ECO:0000256" key="5">
    <source>
        <dbReference type="ARBA" id="ARBA00022842"/>
    </source>
</evidence>
<accession>A0ABV5W5G5</accession>
<dbReference type="Pfam" id="PF00535">
    <property type="entry name" value="Glycos_transf_2"/>
    <property type="match status" value="1"/>
</dbReference>
<comment type="catalytic activity">
    <reaction evidence="8">
        <text>(2R)-3-phosphoglycerate + UDP-alpha-D-glucose = (2R)-2-O-(alpha-D-glucopyranosyl)-3-phospho-glycerate + UDP + H(+)</text>
        <dbReference type="Rhea" id="RHEA:31319"/>
        <dbReference type="ChEBI" id="CHEBI:15378"/>
        <dbReference type="ChEBI" id="CHEBI:58223"/>
        <dbReference type="ChEBI" id="CHEBI:58272"/>
        <dbReference type="ChEBI" id="CHEBI:58885"/>
        <dbReference type="ChEBI" id="CHEBI:62600"/>
        <dbReference type="EC" id="2.4.1.266"/>
    </reaction>
    <physiologicalReaction direction="left-to-right" evidence="8">
        <dbReference type="Rhea" id="RHEA:31320"/>
    </physiologicalReaction>
</comment>
<dbReference type="InterPro" id="IPR050256">
    <property type="entry name" value="Glycosyltransferase_2"/>
</dbReference>
<dbReference type="Gene3D" id="3.90.550.10">
    <property type="entry name" value="Spore Coat Polysaccharide Biosynthesis Protein SpsA, Chain A"/>
    <property type="match status" value="1"/>
</dbReference>
<evidence type="ECO:0000256" key="2">
    <source>
        <dbReference type="ARBA" id="ARBA00006739"/>
    </source>
</evidence>
<reference evidence="11 12" key="1">
    <citation type="submission" date="2024-09" db="EMBL/GenBank/DDBJ databases">
        <authorList>
            <person name="Sun Q."/>
            <person name="Mori K."/>
        </authorList>
    </citation>
    <scope>NUCLEOTIDE SEQUENCE [LARGE SCALE GENOMIC DNA]</scope>
    <source>
        <strain evidence="11 12">JCM 12520</strain>
    </source>
</reference>
<dbReference type="CDD" id="cd04179">
    <property type="entry name" value="DPM_DPG-synthase_like"/>
    <property type="match status" value="1"/>
</dbReference>
<comment type="caution">
    <text evidence="11">The sequence shown here is derived from an EMBL/GenBank/DDBJ whole genome shotgun (WGS) entry which is preliminary data.</text>
</comment>
<evidence type="ECO:0000256" key="6">
    <source>
        <dbReference type="ARBA" id="ARBA00039022"/>
    </source>
</evidence>
<dbReference type="RefSeq" id="WP_344908725.1">
    <property type="nucleotide sequence ID" value="NZ_BAAAYO010000006.1"/>
</dbReference>
<dbReference type="InterPro" id="IPR029044">
    <property type="entry name" value="Nucleotide-diphossugar_trans"/>
</dbReference>
<feature type="domain" description="Glycosyltransferase 2-like" evidence="10">
    <location>
        <begin position="6"/>
        <end position="130"/>
    </location>
</feature>
<gene>
    <name evidence="11" type="ORF">ACFFNY_29075</name>
</gene>
<evidence type="ECO:0000259" key="10">
    <source>
        <dbReference type="Pfam" id="PF00535"/>
    </source>
</evidence>
<evidence type="ECO:0000256" key="4">
    <source>
        <dbReference type="ARBA" id="ARBA00022679"/>
    </source>
</evidence>
<dbReference type="Proteomes" id="UP001589619">
    <property type="component" value="Unassembled WGS sequence"/>
</dbReference>
<dbReference type="SUPFAM" id="SSF53448">
    <property type="entry name" value="Nucleotide-diphospho-sugar transferases"/>
    <property type="match status" value="1"/>
</dbReference>
<comment type="catalytic activity">
    <reaction evidence="9">
        <text>an NDP-alpha-D-glucose + (2R)-3-phosphoglycerate = (2R)-2-O-(alpha-D-glucopyranosyl)-3-phospho-glycerate + a ribonucleoside 5'-diphosphate + H(+)</text>
        <dbReference type="Rhea" id="RHEA:47244"/>
        <dbReference type="ChEBI" id="CHEBI:15378"/>
        <dbReference type="ChEBI" id="CHEBI:57930"/>
        <dbReference type="ChEBI" id="CHEBI:58272"/>
        <dbReference type="ChEBI" id="CHEBI:62600"/>
        <dbReference type="ChEBI" id="CHEBI:76533"/>
        <dbReference type="EC" id="2.4.1.266"/>
    </reaction>
    <physiologicalReaction direction="left-to-right" evidence="9">
        <dbReference type="Rhea" id="RHEA:47245"/>
    </physiologicalReaction>
</comment>
<evidence type="ECO:0000256" key="3">
    <source>
        <dbReference type="ARBA" id="ARBA00022676"/>
    </source>
</evidence>
<evidence type="ECO:0000256" key="8">
    <source>
        <dbReference type="ARBA" id="ARBA00048689"/>
    </source>
</evidence>
<keyword evidence="12" id="KW-1185">Reference proteome</keyword>
<sequence>MDASVSVVVPAWNEERTIAATLTALHRIRGAAGKPLWSELIVVDDGSTDRTADEAAGLATVVIEHANRLGKGAAMRTGWMRAQGEIVLFADADLGASAVHLAELLAPLRSGEADMAIARFAAPAVNGGFGFVKRFAGNGIFRLTGLKVEAPLSGQRAVRSQLLRQFDRLPEGFGIEVGMTIDAARLGCRICEIPLPLQHRETGKSLSGFWHRGSQMIDISRTMLARWRKPVR</sequence>
<comment type="cofactor">
    <cofactor evidence="1">
        <name>Mg(2+)</name>
        <dbReference type="ChEBI" id="CHEBI:18420"/>
    </cofactor>
</comment>
<organism evidence="11 12">
    <name type="scientific">Paenibacillus hodogayensis</name>
    <dbReference type="NCBI Taxonomy" id="279208"/>
    <lineage>
        <taxon>Bacteria</taxon>
        <taxon>Bacillati</taxon>
        <taxon>Bacillota</taxon>
        <taxon>Bacilli</taxon>
        <taxon>Bacillales</taxon>
        <taxon>Paenibacillaceae</taxon>
        <taxon>Paenibacillus</taxon>
    </lineage>
</organism>
<keyword evidence="4" id="KW-0808">Transferase</keyword>
<dbReference type="PANTHER" id="PTHR48090:SF10">
    <property type="entry name" value="GLUCOSYL-3-PHOSPHOGLYCERATE SYNTHASE"/>
    <property type="match status" value="1"/>
</dbReference>
<dbReference type="EC" id="2.4.1.266" evidence="6"/>
<evidence type="ECO:0000256" key="7">
    <source>
        <dbReference type="ARBA" id="ARBA00040894"/>
    </source>
</evidence>
<protein>
    <recommendedName>
        <fullName evidence="7">Glucosyl-3-phosphoglycerate synthase</fullName>
        <ecNumber evidence="6">2.4.1.266</ecNumber>
    </recommendedName>
</protein>
<keyword evidence="3" id="KW-0328">Glycosyltransferase</keyword>
<dbReference type="EMBL" id="JBHMAG010000018">
    <property type="protein sequence ID" value="MFB9755651.1"/>
    <property type="molecule type" value="Genomic_DNA"/>
</dbReference>
<evidence type="ECO:0000256" key="9">
    <source>
        <dbReference type="ARBA" id="ARBA00048997"/>
    </source>
</evidence>
<evidence type="ECO:0000313" key="12">
    <source>
        <dbReference type="Proteomes" id="UP001589619"/>
    </source>
</evidence>
<proteinExistence type="inferred from homology"/>
<dbReference type="InterPro" id="IPR001173">
    <property type="entry name" value="Glyco_trans_2-like"/>
</dbReference>
<evidence type="ECO:0000256" key="1">
    <source>
        <dbReference type="ARBA" id="ARBA00001946"/>
    </source>
</evidence>